<dbReference type="EMBL" id="FCOI02000001">
    <property type="protein sequence ID" value="SAK43097.1"/>
    <property type="molecule type" value="Genomic_DNA"/>
</dbReference>
<feature type="domain" description="HTH lysR-type" evidence="5">
    <location>
        <begin position="1"/>
        <end position="58"/>
    </location>
</feature>
<dbReference type="PANTHER" id="PTHR30419">
    <property type="entry name" value="HTH-TYPE TRANSCRIPTIONAL REGULATOR YBHD"/>
    <property type="match status" value="1"/>
</dbReference>
<gene>
    <name evidence="6" type="ORF">AWB76_00510</name>
</gene>
<name>A0A157ZE05_9BURK</name>
<dbReference type="GO" id="GO:0005829">
    <property type="term" value="C:cytosol"/>
    <property type="evidence" value="ECO:0007669"/>
    <property type="project" value="TreeGrafter"/>
</dbReference>
<dbReference type="Pfam" id="PF00126">
    <property type="entry name" value="HTH_1"/>
    <property type="match status" value="1"/>
</dbReference>
<protein>
    <submittedName>
        <fullName evidence="6">LysR family transcriptional regulator</fullName>
    </submittedName>
</protein>
<accession>A0A157ZE05</accession>
<dbReference type="STRING" id="1777137.AWB76_00510"/>
<dbReference type="AlphaFoldDB" id="A0A157ZE05"/>
<dbReference type="OrthoDB" id="8587114at2"/>
<dbReference type="Proteomes" id="UP000054624">
    <property type="component" value="Unassembled WGS sequence"/>
</dbReference>
<keyword evidence="7" id="KW-1185">Reference proteome</keyword>
<comment type="similarity">
    <text evidence="1">Belongs to the LysR transcriptional regulatory family.</text>
</comment>
<sequence>MDVRELKNFIHVARAGSFNRAAAELYIAQPALSRQIAKLEEEIGVPLFVRHGRGVRLTAAGARLLERAEVITQMVGETGEHVRASVDEERGYLAVGLPPTMGTLIGAELVRSFRAVFPRVSLHIREGQSSSLQEWVLDRRVDLAVVYNQPPLDAFNVRPLYSEPMILIAPPGTKMPKEGFHIRDLANLPLILPGLPHSNRRVIEHAAVQHGIRLRVELEVDSVALTKQLVKAGVGYSILTSIAIRDEAARGDVLAQAINRPSIRSTVAITTLRDAPSSRFVTAWTAMLREKLAGFVQNEQWRDDIVWLDDGDS</sequence>
<keyword evidence="4" id="KW-0804">Transcription</keyword>
<dbReference type="InterPro" id="IPR005119">
    <property type="entry name" value="LysR_subst-bd"/>
</dbReference>
<keyword evidence="3" id="KW-0238">DNA-binding</keyword>
<evidence type="ECO:0000313" key="6">
    <source>
        <dbReference type="EMBL" id="SAK43097.1"/>
    </source>
</evidence>
<dbReference type="InterPro" id="IPR036388">
    <property type="entry name" value="WH-like_DNA-bd_sf"/>
</dbReference>
<dbReference type="PRINTS" id="PR00039">
    <property type="entry name" value="HTHLYSR"/>
</dbReference>
<dbReference type="Gene3D" id="3.40.190.290">
    <property type="match status" value="1"/>
</dbReference>
<keyword evidence="2" id="KW-0805">Transcription regulation</keyword>
<dbReference type="InterPro" id="IPR036390">
    <property type="entry name" value="WH_DNA-bd_sf"/>
</dbReference>
<dbReference type="Gene3D" id="1.10.10.10">
    <property type="entry name" value="Winged helix-like DNA-binding domain superfamily/Winged helix DNA-binding domain"/>
    <property type="match status" value="1"/>
</dbReference>
<evidence type="ECO:0000256" key="2">
    <source>
        <dbReference type="ARBA" id="ARBA00023015"/>
    </source>
</evidence>
<dbReference type="SUPFAM" id="SSF53850">
    <property type="entry name" value="Periplasmic binding protein-like II"/>
    <property type="match status" value="1"/>
</dbReference>
<dbReference type="FunFam" id="1.10.10.10:FF:000001">
    <property type="entry name" value="LysR family transcriptional regulator"/>
    <property type="match status" value="1"/>
</dbReference>
<dbReference type="PROSITE" id="PS50931">
    <property type="entry name" value="HTH_LYSR"/>
    <property type="match status" value="1"/>
</dbReference>
<dbReference type="SUPFAM" id="SSF46785">
    <property type="entry name" value="Winged helix' DNA-binding domain"/>
    <property type="match status" value="1"/>
</dbReference>
<dbReference type="InterPro" id="IPR050950">
    <property type="entry name" value="HTH-type_LysR_regulators"/>
</dbReference>
<dbReference type="GO" id="GO:0003677">
    <property type="term" value="F:DNA binding"/>
    <property type="evidence" value="ECO:0007669"/>
    <property type="project" value="UniProtKB-KW"/>
</dbReference>
<evidence type="ECO:0000256" key="3">
    <source>
        <dbReference type="ARBA" id="ARBA00023125"/>
    </source>
</evidence>
<dbReference type="Pfam" id="PF03466">
    <property type="entry name" value="LysR_substrate"/>
    <property type="match status" value="1"/>
</dbReference>
<evidence type="ECO:0000256" key="1">
    <source>
        <dbReference type="ARBA" id="ARBA00009437"/>
    </source>
</evidence>
<organism evidence="6 7">
    <name type="scientific">Caballeronia temeraria</name>
    <dbReference type="NCBI Taxonomy" id="1777137"/>
    <lineage>
        <taxon>Bacteria</taxon>
        <taxon>Pseudomonadati</taxon>
        <taxon>Pseudomonadota</taxon>
        <taxon>Betaproteobacteria</taxon>
        <taxon>Burkholderiales</taxon>
        <taxon>Burkholderiaceae</taxon>
        <taxon>Caballeronia</taxon>
    </lineage>
</organism>
<dbReference type="GO" id="GO:0003700">
    <property type="term" value="F:DNA-binding transcription factor activity"/>
    <property type="evidence" value="ECO:0007669"/>
    <property type="project" value="InterPro"/>
</dbReference>
<evidence type="ECO:0000313" key="7">
    <source>
        <dbReference type="Proteomes" id="UP000054624"/>
    </source>
</evidence>
<evidence type="ECO:0000256" key="4">
    <source>
        <dbReference type="ARBA" id="ARBA00023163"/>
    </source>
</evidence>
<dbReference type="InterPro" id="IPR000847">
    <property type="entry name" value="LysR_HTH_N"/>
</dbReference>
<evidence type="ECO:0000259" key="5">
    <source>
        <dbReference type="PROSITE" id="PS50931"/>
    </source>
</evidence>
<proteinExistence type="inferred from homology"/>
<reference evidence="7" key="1">
    <citation type="submission" date="2016-01" db="EMBL/GenBank/DDBJ databases">
        <authorList>
            <person name="Peeters Charlotte."/>
        </authorList>
    </citation>
    <scope>NUCLEOTIDE SEQUENCE [LARGE SCALE GENOMIC DNA]</scope>
</reference>
<dbReference type="RefSeq" id="WP_061158509.1">
    <property type="nucleotide sequence ID" value="NZ_FCOI02000001.1"/>
</dbReference>